<keyword evidence="1" id="KW-0812">Transmembrane</keyword>
<dbReference type="RefSeq" id="WP_259102017.1">
    <property type="nucleotide sequence ID" value="NZ_CP130454.1"/>
</dbReference>
<organism evidence="2 3">
    <name type="scientific">Candidatus Fervidibacter sacchari</name>
    <dbReference type="NCBI Taxonomy" id="1448929"/>
    <lineage>
        <taxon>Bacteria</taxon>
        <taxon>Candidatus Fervidibacterota</taxon>
        <taxon>Candidatus Fervidibacter</taxon>
    </lineage>
</organism>
<protein>
    <submittedName>
        <fullName evidence="2">Uncharacterized protein</fullName>
    </submittedName>
</protein>
<keyword evidence="3" id="KW-1185">Reference proteome</keyword>
<comment type="caution">
    <text evidence="2">The sequence shown here is derived from an EMBL/GenBank/DDBJ whole genome shotgun (WGS) entry which is preliminary data.</text>
</comment>
<name>A0ABT2ETA0_9BACT</name>
<sequence length="190" mass="22884">MKRYRRLLRIFMTISSITLLTIGLWWWRWQAPYRTLKTFLYALEKGDINTLYNLAPPKERELKIITPELIRYTCQNLLHPLLFAKYRLVSIERTSPEGMRSEIFIRNVAVRFYLYYRDDQGNEIKPPLVVYVTRPPGERRWYVPFSYYVFTTAHSLIGFDETQGDAWMYRAGYRFVYLHNGGIIRLKPPR</sequence>
<evidence type="ECO:0000256" key="1">
    <source>
        <dbReference type="SAM" id="Phobius"/>
    </source>
</evidence>
<evidence type="ECO:0000313" key="3">
    <source>
        <dbReference type="Proteomes" id="UP001204798"/>
    </source>
</evidence>
<dbReference type="Proteomes" id="UP001204798">
    <property type="component" value="Unassembled WGS sequence"/>
</dbReference>
<keyword evidence="1" id="KW-0472">Membrane</keyword>
<evidence type="ECO:0000313" key="2">
    <source>
        <dbReference type="EMBL" id="MCS3921147.1"/>
    </source>
</evidence>
<dbReference type="EMBL" id="JANUCP010000009">
    <property type="protein sequence ID" value="MCS3921147.1"/>
    <property type="molecule type" value="Genomic_DNA"/>
</dbReference>
<accession>A0ABT2ETA0</accession>
<proteinExistence type="predicted"/>
<keyword evidence="1" id="KW-1133">Transmembrane helix</keyword>
<reference evidence="2 3" key="1">
    <citation type="submission" date="2022-08" db="EMBL/GenBank/DDBJ databases">
        <title>Bacterial and archaeal communities from various locations to study Microbial Dark Matter (Phase II).</title>
        <authorList>
            <person name="Stepanauskas R."/>
        </authorList>
    </citation>
    <scope>NUCLEOTIDE SEQUENCE [LARGE SCALE GENOMIC DNA]</scope>
    <source>
        <strain evidence="2 3">PD1</strain>
    </source>
</reference>
<feature type="transmembrane region" description="Helical" evidence="1">
    <location>
        <begin position="7"/>
        <end position="27"/>
    </location>
</feature>
<gene>
    <name evidence="2" type="ORF">M2350_003588</name>
</gene>